<dbReference type="SUPFAM" id="SSF53448">
    <property type="entry name" value="Nucleotide-diphospho-sugar transferases"/>
    <property type="match status" value="1"/>
</dbReference>
<feature type="domain" description="Glycosyltransferase 2-like" evidence="1">
    <location>
        <begin position="7"/>
        <end position="175"/>
    </location>
</feature>
<dbReference type="InterPro" id="IPR029044">
    <property type="entry name" value="Nucleotide-diphossugar_trans"/>
</dbReference>
<organism evidence="2 3">
    <name type="scientific">Nocardioides mangrovicus</name>
    <dbReference type="NCBI Taxonomy" id="2478913"/>
    <lineage>
        <taxon>Bacteria</taxon>
        <taxon>Bacillati</taxon>
        <taxon>Actinomycetota</taxon>
        <taxon>Actinomycetes</taxon>
        <taxon>Propionibacteriales</taxon>
        <taxon>Nocardioidaceae</taxon>
        <taxon>Nocardioides</taxon>
    </lineage>
</organism>
<evidence type="ECO:0000313" key="2">
    <source>
        <dbReference type="EMBL" id="RLV48615.1"/>
    </source>
</evidence>
<dbReference type="EMBL" id="RDBE01000008">
    <property type="protein sequence ID" value="RLV48615.1"/>
    <property type="molecule type" value="Genomic_DNA"/>
</dbReference>
<proteinExistence type="predicted"/>
<dbReference type="InterPro" id="IPR001173">
    <property type="entry name" value="Glyco_trans_2-like"/>
</dbReference>
<dbReference type="RefSeq" id="WP_121806577.1">
    <property type="nucleotide sequence ID" value="NZ_RDBE01000008.1"/>
</dbReference>
<gene>
    <name evidence="2" type="ORF">D9V37_12770</name>
</gene>
<reference evidence="2 3" key="1">
    <citation type="submission" date="2018-10" db="EMBL/GenBank/DDBJ databases">
        <title>Marmoricola sp. 4Q3S-7 whole genome shotgun sequence.</title>
        <authorList>
            <person name="Li F."/>
        </authorList>
    </citation>
    <scope>NUCLEOTIDE SEQUENCE [LARGE SCALE GENOMIC DNA]</scope>
    <source>
        <strain evidence="2 3">4Q3S-7</strain>
    </source>
</reference>
<dbReference type="AlphaFoldDB" id="A0A3L8NZK4"/>
<dbReference type="Proteomes" id="UP000281708">
    <property type="component" value="Unassembled WGS sequence"/>
</dbReference>
<accession>A0A3L8NZK4</accession>
<dbReference type="OrthoDB" id="3177103at2"/>
<dbReference type="Pfam" id="PF00535">
    <property type="entry name" value="Glycos_transf_2"/>
    <property type="match status" value="1"/>
</dbReference>
<protein>
    <submittedName>
        <fullName evidence="2">Glycosyltransferase</fullName>
    </submittedName>
</protein>
<dbReference type="PANTHER" id="PTHR43685:SF2">
    <property type="entry name" value="GLYCOSYLTRANSFERASE 2-LIKE DOMAIN-CONTAINING PROTEIN"/>
    <property type="match status" value="1"/>
</dbReference>
<keyword evidence="2" id="KW-0808">Transferase</keyword>
<evidence type="ECO:0000313" key="3">
    <source>
        <dbReference type="Proteomes" id="UP000281708"/>
    </source>
</evidence>
<sequence>MAGPRASVVVPVYQAERHVEETLRSVLAQTYADLEVVVLDNACTDATPHILARYADDPRLRVVRNATVLPLAENWNAAVSLATGDLVKVVCADDLVHPDIVARQVAAFEADPGLALVSCRRHIVSEDTRVIASDRGLMGLTGRHSGRETVRRVVRNGGNPIGEPGCVMFRRVDFDSTGGFDASLVFPMDIDMWVRLLKFGDFHGLPDSLAAFRAGTGSISAGVTAAMYADQRRLTDRLGSDPFWQVDRTSRLLGRAGNVSSQLRHRALFLASARANRRFGAGRELDWSL</sequence>
<evidence type="ECO:0000259" key="1">
    <source>
        <dbReference type="Pfam" id="PF00535"/>
    </source>
</evidence>
<dbReference type="Gene3D" id="3.90.550.10">
    <property type="entry name" value="Spore Coat Polysaccharide Biosynthesis Protein SpsA, Chain A"/>
    <property type="match status" value="1"/>
</dbReference>
<dbReference type="PANTHER" id="PTHR43685">
    <property type="entry name" value="GLYCOSYLTRANSFERASE"/>
    <property type="match status" value="1"/>
</dbReference>
<dbReference type="GO" id="GO:0044010">
    <property type="term" value="P:single-species biofilm formation"/>
    <property type="evidence" value="ECO:0007669"/>
    <property type="project" value="TreeGrafter"/>
</dbReference>
<dbReference type="GO" id="GO:0016740">
    <property type="term" value="F:transferase activity"/>
    <property type="evidence" value="ECO:0007669"/>
    <property type="project" value="UniProtKB-KW"/>
</dbReference>
<comment type="caution">
    <text evidence="2">The sequence shown here is derived from an EMBL/GenBank/DDBJ whole genome shotgun (WGS) entry which is preliminary data.</text>
</comment>
<name>A0A3L8NZK4_9ACTN</name>
<dbReference type="InterPro" id="IPR050834">
    <property type="entry name" value="Glycosyltransf_2"/>
</dbReference>
<keyword evidence="3" id="KW-1185">Reference proteome</keyword>